<evidence type="ECO:0000256" key="6">
    <source>
        <dbReference type="ARBA" id="ARBA00023136"/>
    </source>
</evidence>
<evidence type="ECO:0000256" key="4">
    <source>
        <dbReference type="ARBA" id="ARBA00022692"/>
    </source>
</evidence>
<dbReference type="EMBL" id="DYDO01000002">
    <property type="protein sequence ID" value="DBA31135.1"/>
    <property type="molecule type" value="Genomic_DNA"/>
</dbReference>
<dbReference type="InterPro" id="IPR002794">
    <property type="entry name" value="DUF92_TMEM19"/>
</dbReference>
<evidence type="ECO:0000256" key="1">
    <source>
        <dbReference type="ARBA" id="ARBA00004141"/>
    </source>
</evidence>
<reference evidence="8" key="1">
    <citation type="thesis" date="2020" institute="ProQuest LLC" country="789 East Eisenhower Parkway, Ann Arbor, MI, USA">
        <title>Comparative Genomics and Chromosome Evolution.</title>
        <authorList>
            <person name="Mudd A.B."/>
        </authorList>
    </citation>
    <scope>NUCLEOTIDE SEQUENCE</scope>
    <source>
        <strain evidence="8">1538</strain>
        <tissue evidence="8">Blood</tissue>
    </source>
</reference>
<accession>A0AAV3ATE0</accession>
<feature type="transmembrane region" description="Helical" evidence="7">
    <location>
        <begin position="12"/>
        <end position="39"/>
    </location>
</feature>
<name>A0AAV3ATE0_PYXAD</name>
<dbReference type="AlphaFoldDB" id="A0AAV3ATE0"/>
<keyword evidence="9" id="KW-1185">Reference proteome</keyword>
<evidence type="ECO:0000256" key="2">
    <source>
        <dbReference type="ARBA" id="ARBA00009012"/>
    </source>
</evidence>
<comment type="similarity">
    <text evidence="2">Belongs to the TMEM19 family.</text>
</comment>
<feature type="transmembrane region" description="Helical" evidence="7">
    <location>
        <begin position="89"/>
        <end position="114"/>
    </location>
</feature>
<dbReference type="PANTHER" id="PTHR13353:SF5">
    <property type="entry name" value="TRANSMEMBRANE PROTEIN 19"/>
    <property type="match status" value="1"/>
</dbReference>
<proteinExistence type="inferred from homology"/>
<evidence type="ECO:0000256" key="7">
    <source>
        <dbReference type="SAM" id="Phobius"/>
    </source>
</evidence>
<feature type="transmembrane region" description="Helical" evidence="7">
    <location>
        <begin position="126"/>
        <end position="144"/>
    </location>
</feature>
<keyword evidence="4 7" id="KW-0812">Transmembrane</keyword>
<keyword evidence="5 7" id="KW-1133">Transmembrane helix</keyword>
<gene>
    <name evidence="8" type="ORF">GDO54_007032</name>
</gene>
<dbReference type="Proteomes" id="UP001181693">
    <property type="component" value="Unassembled WGS sequence"/>
</dbReference>
<sequence>MLYIQDEIYKEYLNMMMNIFILSIILCISLSFWIISITASTYYGTLRPISPWRWLVSVITPIIIVSNGLKKKSLDNSGALAGTNGGITFIGLVSSFLGGLFVGLAYFITQLLFVSDLEISAPQWPIILYGGAAGFLGSMIDSYLGALMQYSGYDETTGKIVNHPTSEAKLISGKPILDNNTVNLFSSVLIALLLPGVAWSFWPRT</sequence>
<evidence type="ECO:0000313" key="9">
    <source>
        <dbReference type="Proteomes" id="UP001181693"/>
    </source>
</evidence>
<dbReference type="PANTHER" id="PTHR13353">
    <property type="entry name" value="TRANSMEMBRANE PROTEIN 19"/>
    <property type="match status" value="1"/>
</dbReference>
<comment type="caution">
    <text evidence="8">The sequence shown here is derived from an EMBL/GenBank/DDBJ whole genome shotgun (WGS) entry which is preliminary data.</text>
</comment>
<dbReference type="GO" id="GO:0016020">
    <property type="term" value="C:membrane"/>
    <property type="evidence" value="ECO:0007669"/>
    <property type="project" value="UniProtKB-SubCell"/>
</dbReference>
<protein>
    <recommendedName>
        <fullName evidence="3">Transmembrane protein 19</fullName>
    </recommendedName>
</protein>
<evidence type="ECO:0000256" key="5">
    <source>
        <dbReference type="ARBA" id="ARBA00022989"/>
    </source>
</evidence>
<evidence type="ECO:0000256" key="3">
    <source>
        <dbReference type="ARBA" id="ARBA00014258"/>
    </source>
</evidence>
<organism evidence="8 9">
    <name type="scientific">Pyxicephalus adspersus</name>
    <name type="common">African bullfrog</name>
    <dbReference type="NCBI Taxonomy" id="30357"/>
    <lineage>
        <taxon>Eukaryota</taxon>
        <taxon>Metazoa</taxon>
        <taxon>Chordata</taxon>
        <taxon>Craniata</taxon>
        <taxon>Vertebrata</taxon>
        <taxon>Euteleostomi</taxon>
        <taxon>Amphibia</taxon>
        <taxon>Batrachia</taxon>
        <taxon>Anura</taxon>
        <taxon>Neobatrachia</taxon>
        <taxon>Ranoidea</taxon>
        <taxon>Pyxicephalidae</taxon>
        <taxon>Pyxicephalinae</taxon>
        <taxon>Pyxicephalus</taxon>
    </lineage>
</organism>
<feature type="transmembrane region" description="Helical" evidence="7">
    <location>
        <begin position="51"/>
        <end position="69"/>
    </location>
</feature>
<feature type="transmembrane region" description="Helical" evidence="7">
    <location>
        <begin position="182"/>
        <end position="202"/>
    </location>
</feature>
<evidence type="ECO:0000313" key="8">
    <source>
        <dbReference type="EMBL" id="DBA31135.1"/>
    </source>
</evidence>
<dbReference type="Pfam" id="PF01940">
    <property type="entry name" value="DUF92"/>
    <property type="match status" value="1"/>
</dbReference>
<keyword evidence="6 7" id="KW-0472">Membrane</keyword>
<comment type="subcellular location">
    <subcellularLocation>
        <location evidence="1">Membrane</location>
        <topology evidence="1">Multi-pass membrane protein</topology>
    </subcellularLocation>
</comment>